<organism evidence="3 4">
    <name type="scientific">Parascaris univalens</name>
    <name type="common">Nematode worm</name>
    <dbReference type="NCBI Taxonomy" id="6257"/>
    <lineage>
        <taxon>Eukaryota</taxon>
        <taxon>Metazoa</taxon>
        <taxon>Ecdysozoa</taxon>
        <taxon>Nematoda</taxon>
        <taxon>Chromadorea</taxon>
        <taxon>Rhabditida</taxon>
        <taxon>Spirurina</taxon>
        <taxon>Ascaridomorpha</taxon>
        <taxon>Ascaridoidea</taxon>
        <taxon>Ascarididae</taxon>
        <taxon>Parascaris</taxon>
    </lineage>
</organism>
<dbReference type="AlphaFoldDB" id="A0A914ZYC0"/>
<feature type="compositionally biased region" description="Basic and acidic residues" evidence="2">
    <location>
        <begin position="513"/>
        <end position="525"/>
    </location>
</feature>
<feature type="region of interest" description="Disordered" evidence="2">
    <location>
        <begin position="513"/>
        <end position="544"/>
    </location>
</feature>
<proteinExistence type="predicted"/>
<name>A0A914ZYC0_PARUN</name>
<accession>A0A914ZYC0</accession>
<protein>
    <submittedName>
        <fullName evidence="4">Uncharacterized protein</fullName>
    </submittedName>
</protein>
<evidence type="ECO:0000313" key="3">
    <source>
        <dbReference type="Proteomes" id="UP000887569"/>
    </source>
</evidence>
<feature type="coiled-coil region" evidence="1">
    <location>
        <begin position="215"/>
        <end position="317"/>
    </location>
</feature>
<keyword evidence="3" id="KW-1185">Reference proteome</keyword>
<evidence type="ECO:0000313" key="4">
    <source>
        <dbReference type="WBParaSite" id="PgE038_g004_t01"/>
    </source>
</evidence>
<dbReference type="WBParaSite" id="PgE038_g004_t01">
    <property type="protein sequence ID" value="PgE038_g004_t01"/>
    <property type="gene ID" value="PgE038_g004"/>
</dbReference>
<evidence type="ECO:0000256" key="2">
    <source>
        <dbReference type="SAM" id="MobiDB-lite"/>
    </source>
</evidence>
<evidence type="ECO:0000256" key="1">
    <source>
        <dbReference type="SAM" id="Coils"/>
    </source>
</evidence>
<dbReference type="Proteomes" id="UP000887569">
    <property type="component" value="Unplaced"/>
</dbReference>
<sequence length="674" mass="75921">AMKRSVTTTLSNATLCSVDRSEDSEMGLTAKQRKLIAKKAEMMKEKEKLNNRCTVNFIKGSLEYTAYLNFLRSALDAVEECAETESSKLHRCEASMAHLSQMIGVVEAITEQGGVGDDVYMTKLNEEIESLKISDQMQALFKDKLNSLERLLNTRIETGSFMERIAQLDGFDQKVTSAGARVEAFERTLTKNEDEIIDELAYLNQKNAELDQSVRNSEKSEVELIAERKEKLEQVHVLQEKFSNYQGHYATLEINIGNMELDVTALEARANDASILNQLLLDQTNCKAEKDRKEEEILRYEAEIKNMSKDLGRHQQQVAGDTEKAEKATLSEDLMRQLSELHATKVILDEELASMEVTLGDNGEMSASHFEERAAQLKKAKTETEKKIDYLRTAVADYRDKLLIVNEKIEMLNIEHRVETLTSQKQLLQKAYRKAENKSGTVTSNLIGVMLRRKHLRVEMASLSANLSHRTNVITQPVEFFISHCKDRNFMRIPGASDTAVNTKINNVVEGAEGKEHGQFASERRQRNHRQQIRVLPPRDKDNSKQMWMNALEALSPSPLERTSVQSMTEASLNQMDHKSDYSAESSQPTAVPFAVNGRSSNTNRIAPVQCVQDGDVSQYPAAHRYPIPPSAFSSPISDEEHARIDACLAVARDFPPEVIQSDADQSTWSLIGI</sequence>
<keyword evidence="1" id="KW-0175">Coiled coil</keyword>
<reference evidence="4" key="1">
    <citation type="submission" date="2022-11" db="UniProtKB">
        <authorList>
            <consortium name="WormBaseParasite"/>
        </authorList>
    </citation>
    <scope>IDENTIFICATION</scope>
</reference>